<proteinExistence type="predicted"/>
<evidence type="ECO:0000313" key="2">
    <source>
        <dbReference type="EMBL" id="KAK3355217.1"/>
    </source>
</evidence>
<protein>
    <submittedName>
        <fullName evidence="2">Uncharacterized protein</fullName>
    </submittedName>
</protein>
<accession>A0AAE0JP31</accession>
<sequence>MPLTLLTPSASLAWPSSTFHLPRMPDDPHASSRNPEDVAVREDMISINEILEHVPRLMKRGRLDGNFLARCLDPDTSAGPASSSGPNTIAGPPAASAVQPVAPAAPPSPAGDFVTKIE</sequence>
<dbReference type="RefSeq" id="XP_062686595.1">
    <property type="nucleotide sequence ID" value="XM_062825373.1"/>
</dbReference>
<dbReference type="GeneID" id="87862527"/>
<dbReference type="Proteomes" id="UP001278500">
    <property type="component" value="Unassembled WGS sequence"/>
</dbReference>
<feature type="compositionally biased region" description="Low complexity" evidence="1">
    <location>
        <begin position="90"/>
        <end position="102"/>
    </location>
</feature>
<name>A0AAE0JP31_9PEZI</name>
<evidence type="ECO:0000313" key="3">
    <source>
        <dbReference type="Proteomes" id="UP001278500"/>
    </source>
</evidence>
<keyword evidence="3" id="KW-1185">Reference proteome</keyword>
<reference evidence="2" key="1">
    <citation type="journal article" date="2023" name="Mol. Phylogenet. Evol.">
        <title>Genome-scale phylogeny and comparative genomics of the fungal order Sordariales.</title>
        <authorList>
            <person name="Hensen N."/>
            <person name="Bonometti L."/>
            <person name="Westerberg I."/>
            <person name="Brannstrom I.O."/>
            <person name="Guillou S."/>
            <person name="Cros-Aarteil S."/>
            <person name="Calhoun S."/>
            <person name="Haridas S."/>
            <person name="Kuo A."/>
            <person name="Mondo S."/>
            <person name="Pangilinan J."/>
            <person name="Riley R."/>
            <person name="LaButti K."/>
            <person name="Andreopoulos B."/>
            <person name="Lipzen A."/>
            <person name="Chen C."/>
            <person name="Yan M."/>
            <person name="Daum C."/>
            <person name="Ng V."/>
            <person name="Clum A."/>
            <person name="Steindorff A."/>
            <person name="Ohm R.A."/>
            <person name="Martin F."/>
            <person name="Silar P."/>
            <person name="Natvig D.O."/>
            <person name="Lalanne C."/>
            <person name="Gautier V."/>
            <person name="Ament-Velasquez S.L."/>
            <person name="Kruys A."/>
            <person name="Hutchinson M.I."/>
            <person name="Powell A.J."/>
            <person name="Barry K."/>
            <person name="Miller A.N."/>
            <person name="Grigoriev I.V."/>
            <person name="Debuchy R."/>
            <person name="Gladieux P."/>
            <person name="Hiltunen Thoren M."/>
            <person name="Johannesson H."/>
        </authorList>
    </citation>
    <scope>NUCLEOTIDE SEQUENCE</scope>
    <source>
        <strain evidence="2">CBS 560.94</strain>
    </source>
</reference>
<reference evidence="2" key="2">
    <citation type="submission" date="2023-06" db="EMBL/GenBank/DDBJ databases">
        <authorList>
            <consortium name="Lawrence Berkeley National Laboratory"/>
            <person name="Haridas S."/>
            <person name="Hensen N."/>
            <person name="Bonometti L."/>
            <person name="Westerberg I."/>
            <person name="Brannstrom I.O."/>
            <person name="Guillou S."/>
            <person name="Cros-Aarteil S."/>
            <person name="Calhoun S."/>
            <person name="Kuo A."/>
            <person name="Mondo S."/>
            <person name="Pangilinan J."/>
            <person name="Riley R."/>
            <person name="Labutti K."/>
            <person name="Andreopoulos B."/>
            <person name="Lipzen A."/>
            <person name="Chen C."/>
            <person name="Yanf M."/>
            <person name="Daum C."/>
            <person name="Ng V."/>
            <person name="Clum A."/>
            <person name="Steindorff A."/>
            <person name="Ohm R."/>
            <person name="Martin F."/>
            <person name="Silar P."/>
            <person name="Natvig D."/>
            <person name="Lalanne C."/>
            <person name="Gautier V."/>
            <person name="Ament-Velasquez S.L."/>
            <person name="Kruys A."/>
            <person name="Hutchinson M.I."/>
            <person name="Powell A.J."/>
            <person name="Barry K."/>
            <person name="Miller A.N."/>
            <person name="Grigoriev I.V."/>
            <person name="Debuchy R."/>
            <person name="Gladieux P."/>
            <person name="Thoren M.H."/>
            <person name="Johannesson H."/>
        </authorList>
    </citation>
    <scope>NUCLEOTIDE SEQUENCE</scope>
    <source>
        <strain evidence="2">CBS 560.94</strain>
    </source>
</reference>
<comment type="caution">
    <text evidence="2">The sequence shown here is derived from an EMBL/GenBank/DDBJ whole genome shotgun (WGS) entry which is preliminary data.</text>
</comment>
<organism evidence="2 3">
    <name type="scientific">Neurospora tetraspora</name>
    <dbReference type="NCBI Taxonomy" id="94610"/>
    <lineage>
        <taxon>Eukaryota</taxon>
        <taxon>Fungi</taxon>
        <taxon>Dikarya</taxon>
        <taxon>Ascomycota</taxon>
        <taxon>Pezizomycotina</taxon>
        <taxon>Sordariomycetes</taxon>
        <taxon>Sordariomycetidae</taxon>
        <taxon>Sordariales</taxon>
        <taxon>Sordariaceae</taxon>
        <taxon>Neurospora</taxon>
    </lineage>
</organism>
<feature type="region of interest" description="Disordered" evidence="1">
    <location>
        <begin position="72"/>
        <end position="118"/>
    </location>
</feature>
<dbReference type="EMBL" id="JAUEPP010000001">
    <property type="protein sequence ID" value="KAK3355217.1"/>
    <property type="molecule type" value="Genomic_DNA"/>
</dbReference>
<gene>
    <name evidence="2" type="ORF">B0H65DRAFT_438479</name>
</gene>
<evidence type="ECO:0000256" key="1">
    <source>
        <dbReference type="SAM" id="MobiDB-lite"/>
    </source>
</evidence>
<dbReference type="AlphaFoldDB" id="A0AAE0JP31"/>